<dbReference type="GO" id="GO:0003677">
    <property type="term" value="F:DNA binding"/>
    <property type="evidence" value="ECO:0007669"/>
    <property type="project" value="UniProtKB-KW"/>
</dbReference>
<evidence type="ECO:0000313" key="3">
    <source>
        <dbReference type="EMBL" id="SOC16500.1"/>
    </source>
</evidence>
<dbReference type="EMBL" id="OBMR01000014">
    <property type="protein sequence ID" value="SOC16500.1"/>
    <property type="molecule type" value="Genomic_DNA"/>
</dbReference>
<gene>
    <name evidence="3" type="ORF">SAMN02910411_0421</name>
</gene>
<evidence type="ECO:0000259" key="1">
    <source>
        <dbReference type="Pfam" id="PF13280"/>
    </source>
</evidence>
<name>A0A285T5P6_9FIRM</name>
<reference evidence="3 4" key="1">
    <citation type="submission" date="2017-08" db="EMBL/GenBank/DDBJ databases">
        <authorList>
            <person name="de Groot N.N."/>
        </authorList>
    </citation>
    <scope>NUCLEOTIDE SEQUENCE [LARGE SCALE GENOMIC DNA]</scope>
    <source>
        <strain evidence="3 4">DSM 9787</strain>
    </source>
</reference>
<dbReference type="Pfam" id="PF25583">
    <property type="entry name" value="WCX"/>
    <property type="match status" value="1"/>
</dbReference>
<feature type="domain" description="WYL" evidence="1">
    <location>
        <begin position="145"/>
        <end position="217"/>
    </location>
</feature>
<evidence type="ECO:0000259" key="2">
    <source>
        <dbReference type="Pfam" id="PF25583"/>
    </source>
</evidence>
<keyword evidence="3" id="KW-0238">DNA-binding</keyword>
<dbReference type="InterPro" id="IPR051534">
    <property type="entry name" value="CBASS_pafABC_assoc_protein"/>
</dbReference>
<proteinExistence type="predicted"/>
<protein>
    <submittedName>
        <fullName evidence="3">Predicted DNA-binding transcriptional regulator YafY, contains an HTH and WYL domains</fullName>
    </submittedName>
</protein>
<dbReference type="AlphaFoldDB" id="A0A285T5P6"/>
<dbReference type="Proteomes" id="UP000219563">
    <property type="component" value="Unassembled WGS sequence"/>
</dbReference>
<accession>A0A285T5P6</accession>
<dbReference type="InterPro" id="IPR026881">
    <property type="entry name" value="WYL_dom"/>
</dbReference>
<dbReference type="RefSeq" id="WP_097077201.1">
    <property type="nucleotide sequence ID" value="NZ_OBMR01000014.1"/>
</dbReference>
<feature type="domain" description="WCX" evidence="2">
    <location>
        <begin position="250"/>
        <end position="324"/>
    </location>
</feature>
<evidence type="ECO:0000313" key="4">
    <source>
        <dbReference type="Proteomes" id="UP000219563"/>
    </source>
</evidence>
<organism evidence="3 4">
    <name type="scientific">Pseudobutyrivibrio ruminis DSM 9787</name>
    <dbReference type="NCBI Taxonomy" id="1123011"/>
    <lineage>
        <taxon>Bacteria</taxon>
        <taxon>Bacillati</taxon>
        <taxon>Bacillota</taxon>
        <taxon>Clostridia</taxon>
        <taxon>Lachnospirales</taxon>
        <taxon>Lachnospiraceae</taxon>
        <taxon>Pseudobutyrivibrio</taxon>
    </lineage>
</organism>
<dbReference type="PROSITE" id="PS52050">
    <property type="entry name" value="WYL"/>
    <property type="match status" value="1"/>
</dbReference>
<dbReference type="PANTHER" id="PTHR34580:SF1">
    <property type="entry name" value="PROTEIN PAFC"/>
    <property type="match status" value="1"/>
</dbReference>
<dbReference type="PANTHER" id="PTHR34580">
    <property type="match status" value="1"/>
</dbReference>
<dbReference type="Pfam" id="PF13280">
    <property type="entry name" value="WYL"/>
    <property type="match status" value="1"/>
</dbReference>
<dbReference type="InterPro" id="IPR057727">
    <property type="entry name" value="WCX_dom"/>
</dbReference>
<sequence length="332" mass="38732">MPKGSNQKLKLSYLCKIMQEKTDDEHSLTLQQIMHELEEEGITAERKSLYDDFAVMNDKLGIEVIKEQIGRETFYHVGSREFELAEVKLLIEAIQSSKFITKNKSTRLIKKMKTFVSEYQAKQLQRQVYVNDRIKNMNESIYYTVDGIHTAIEQNKQIKFQYCVWNTNKELVPKKDGAFYKVSPWFLAMEDENYYLVAYDSEAGKIKHYRVDKMLKIGITDDLREGKELFKNFDMGEYVVENFSMFHGEKRRVHIEFPDDKVSIFIDRFGKDVTIRPAENGRSFVAVDVAVSQQFFGWVFGLGADVKITSPEDVVADYKKQIEEQLKGYCGE</sequence>